<keyword evidence="1" id="KW-1133">Transmembrane helix</keyword>
<dbReference type="AlphaFoldDB" id="W4Q0N6"/>
<comment type="caution">
    <text evidence="2">The sequence shown here is derived from an EMBL/GenBank/DDBJ whole genome shotgun (WGS) entry which is preliminary data.</text>
</comment>
<feature type="transmembrane region" description="Helical" evidence="1">
    <location>
        <begin position="28"/>
        <end position="54"/>
    </location>
</feature>
<reference evidence="2" key="1">
    <citation type="journal article" date="2014" name="Genome Announc.">
        <title>Draft Genome Sequences of Three Alkaliphilic Bacillus Strains, Bacillus wakoensis JCM 9140T, Bacillus akibai JCM 9157T, and Bacillus hemicellulosilyticus JCM 9152T.</title>
        <authorList>
            <person name="Yuki M."/>
            <person name="Oshima K."/>
            <person name="Suda W."/>
            <person name="Oshida Y."/>
            <person name="Kitamura K."/>
            <person name="Iida T."/>
            <person name="Hattori M."/>
            <person name="Ohkuma M."/>
        </authorList>
    </citation>
    <scope>NUCLEOTIDE SEQUENCE [LARGE SCALE GENOMIC DNA]</scope>
    <source>
        <strain evidence="2">JCM 9140</strain>
    </source>
</reference>
<dbReference type="EMBL" id="BAUT01000005">
    <property type="protein sequence ID" value="GAE24924.1"/>
    <property type="molecule type" value="Genomic_DNA"/>
</dbReference>
<keyword evidence="3" id="KW-1185">Reference proteome</keyword>
<organism evidence="2 3">
    <name type="scientific">Halalkalibacter wakoensis JCM 9140</name>
    <dbReference type="NCBI Taxonomy" id="1236970"/>
    <lineage>
        <taxon>Bacteria</taxon>
        <taxon>Bacillati</taxon>
        <taxon>Bacillota</taxon>
        <taxon>Bacilli</taxon>
        <taxon>Bacillales</taxon>
        <taxon>Bacillaceae</taxon>
        <taxon>Halalkalibacter</taxon>
    </lineage>
</organism>
<proteinExistence type="predicted"/>
<evidence type="ECO:0000313" key="2">
    <source>
        <dbReference type="EMBL" id="GAE24924.1"/>
    </source>
</evidence>
<dbReference type="STRING" id="1236970.JCM9140_889"/>
<gene>
    <name evidence="2" type="ORF">JCM9140_889</name>
</gene>
<accession>W4Q0N6</accession>
<name>W4Q0N6_9BACI</name>
<sequence length="69" mass="7999">MKYKKEEKIKVYQKGGGQTMLTEFKKRFLVMLYITIGSAVATTLYSGILIRYVYKMNKKLNTLLAQQGQ</sequence>
<keyword evidence="1" id="KW-0472">Membrane</keyword>
<dbReference type="Proteomes" id="UP000018890">
    <property type="component" value="Unassembled WGS sequence"/>
</dbReference>
<protein>
    <submittedName>
        <fullName evidence="2">Uncharacterized protein</fullName>
    </submittedName>
</protein>
<keyword evidence="1" id="KW-0812">Transmembrane</keyword>
<evidence type="ECO:0000256" key="1">
    <source>
        <dbReference type="SAM" id="Phobius"/>
    </source>
</evidence>
<evidence type="ECO:0000313" key="3">
    <source>
        <dbReference type="Proteomes" id="UP000018890"/>
    </source>
</evidence>